<dbReference type="AlphaFoldDB" id="A0A660S9V5"/>
<keyword evidence="1" id="KW-0812">Transmembrane</keyword>
<keyword evidence="1" id="KW-1133">Transmembrane helix</keyword>
<feature type="non-terminal residue" evidence="2">
    <location>
        <position position="321"/>
    </location>
</feature>
<sequence length="321" mass="36502">MKRGNYILLFARPILIAALLGIEFFFIGNLGKTDILLLISLIVGGLLISFIGYILFKINVNTSLYIQFILDVILSSVILYFTGGIESPYFILYFIDIIVASIYLFAKGSFVISISSIISFVAVVYLRSKFSVLIPSSFLIFSSNISKGLIFVRTYTYSLAFLTVGALSAYISETLLKGKENLQEIRITLNDIIKSFNDALITLDKNGYIKYFNNYSKKFLKTTKFVINHNYKDILIEELMNKLGNIENIKENQFEIKLENSYYRVSISRINNGENKIIGYNIFITNISEQKKIIEREKEIERLRAISNLSAAVAHEIGNPL</sequence>
<evidence type="ECO:0008006" key="4">
    <source>
        <dbReference type="Google" id="ProtNLM"/>
    </source>
</evidence>
<feature type="transmembrane region" description="Helical" evidence="1">
    <location>
        <begin position="112"/>
        <end position="128"/>
    </location>
</feature>
<protein>
    <recommendedName>
        <fullName evidence="4">PAS domain-containing protein</fullName>
    </recommendedName>
</protein>
<accession>A0A660S9V5</accession>
<name>A0A660S9V5_UNCT6</name>
<evidence type="ECO:0000256" key="1">
    <source>
        <dbReference type="SAM" id="Phobius"/>
    </source>
</evidence>
<evidence type="ECO:0000313" key="2">
    <source>
        <dbReference type="EMBL" id="RKX66019.1"/>
    </source>
</evidence>
<proteinExistence type="predicted"/>
<feature type="transmembrane region" description="Helical" evidence="1">
    <location>
        <begin position="149"/>
        <end position="171"/>
    </location>
</feature>
<feature type="transmembrane region" description="Helical" evidence="1">
    <location>
        <begin position="35"/>
        <end position="56"/>
    </location>
</feature>
<evidence type="ECO:0000313" key="3">
    <source>
        <dbReference type="Proteomes" id="UP000282321"/>
    </source>
</evidence>
<feature type="transmembrane region" description="Helical" evidence="1">
    <location>
        <begin position="89"/>
        <end position="106"/>
    </location>
</feature>
<dbReference type="Gene3D" id="3.30.450.20">
    <property type="entry name" value="PAS domain"/>
    <property type="match status" value="1"/>
</dbReference>
<reference evidence="2 3" key="1">
    <citation type="submission" date="2018-06" db="EMBL/GenBank/DDBJ databases">
        <title>Extensive metabolic versatility and redundancy in microbially diverse, dynamic hydrothermal sediments.</title>
        <authorList>
            <person name="Dombrowski N."/>
            <person name="Teske A."/>
            <person name="Baker B.J."/>
        </authorList>
    </citation>
    <scope>NUCLEOTIDE SEQUENCE [LARGE SCALE GENOMIC DNA]</scope>
    <source>
        <strain evidence="2">B35_G9</strain>
    </source>
</reference>
<dbReference type="InterPro" id="IPR035965">
    <property type="entry name" value="PAS-like_dom_sf"/>
</dbReference>
<comment type="caution">
    <text evidence="2">The sequence shown here is derived from an EMBL/GenBank/DDBJ whole genome shotgun (WGS) entry which is preliminary data.</text>
</comment>
<dbReference type="SUPFAM" id="SSF55785">
    <property type="entry name" value="PYP-like sensor domain (PAS domain)"/>
    <property type="match status" value="1"/>
</dbReference>
<feature type="transmembrane region" description="Helical" evidence="1">
    <location>
        <begin position="62"/>
        <end position="82"/>
    </location>
</feature>
<dbReference type="EMBL" id="QNBC01000059">
    <property type="protein sequence ID" value="RKX66019.1"/>
    <property type="molecule type" value="Genomic_DNA"/>
</dbReference>
<dbReference type="Proteomes" id="UP000282321">
    <property type="component" value="Unassembled WGS sequence"/>
</dbReference>
<keyword evidence="1" id="KW-0472">Membrane</keyword>
<feature type="transmembrane region" description="Helical" evidence="1">
    <location>
        <begin position="6"/>
        <end position="28"/>
    </location>
</feature>
<organism evidence="2 3">
    <name type="scientific">candidate division TA06 bacterium</name>
    <dbReference type="NCBI Taxonomy" id="2250710"/>
    <lineage>
        <taxon>Bacteria</taxon>
        <taxon>Bacteria division TA06</taxon>
    </lineage>
</organism>
<gene>
    <name evidence="2" type="ORF">DRP44_04985</name>
</gene>